<accession>A0A3L8PYT0</accession>
<gene>
    <name evidence="2" type="ORF">D5018_05815</name>
</gene>
<dbReference type="PANTHER" id="PTHR24184">
    <property type="entry name" value="SI:CH211-189E2.2"/>
    <property type="match status" value="1"/>
</dbReference>
<dbReference type="SMART" id="SM00248">
    <property type="entry name" value="ANK"/>
    <property type="match status" value="10"/>
</dbReference>
<feature type="repeat" description="ANK" evidence="1">
    <location>
        <begin position="273"/>
        <end position="293"/>
    </location>
</feature>
<dbReference type="InterPro" id="IPR036770">
    <property type="entry name" value="Ankyrin_rpt-contain_sf"/>
</dbReference>
<dbReference type="Proteomes" id="UP000281474">
    <property type="component" value="Unassembled WGS sequence"/>
</dbReference>
<dbReference type="InterPro" id="IPR002110">
    <property type="entry name" value="Ankyrin_rpt"/>
</dbReference>
<dbReference type="PANTHER" id="PTHR24184:SF11">
    <property type="entry name" value="ANKYRIN REPEAT AND SOCS BOX CONTAINING 3"/>
    <property type="match status" value="1"/>
</dbReference>
<name>A0A3L8PYT0_9GAMM</name>
<dbReference type="Pfam" id="PF12796">
    <property type="entry name" value="Ank_2"/>
    <property type="match status" value="3"/>
</dbReference>
<dbReference type="PROSITE" id="PS50297">
    <property type="entry name" value="ANK_REP_REGION"/>
    <property type="match status" value="3"/>
</dbReference>
<proteinExistence type="predicted"/>
<reference evidence="2 3" key="1">
    <citation type="submission" date="2018-09" db="EMBL/GenBank/DDBJ databases">
        <title>Phylogeny of the Shewanellaceae, and recommendation for two new genera, Pseudoshewanella and Parashewanella.</title>
        <authorList>
            <person name="Wang G."/>
        </authorList>
    </citation>
    <scope>NUCLEOTIDE SEQUENCE [LARGE SCALE GENOMIC DNA]</scope>
    <source>
        <strain evidence="2 3">C51</strain>
    </source>
</reference>
<evidence type="ECO:0000313" key="2">
    <source>
        <dbReference type="EMBL" id="RLV60616.1"/>
    </source>
</evidence>
<sequence length="551" mass="61616">MAIYVDHTGQSVDENQVPNLLNAKQVTRVARQAGQELLIVTRSDEHNRELSLFYVCQTPRNFEIQPIRFGFFQRYITNPSDIQLREQAYKDLIEQCPLEHSPRLCKLYTIRHFPNQLILSLPNGTSIAMAFEFLNRVRIPNFSRFIEMFENMNHDGIQEMLERPINIDAPMKNGDTLLMVAAGYYDATMVNALLNASANPNKKNERGKTALSYAAKCGQVASLELLLAKKADSLITDKCGRLPLHFAARNGHVECMKKLLASDHSTINQTDSFGYTPLHCAVREGRKEIVEELCATVEMRFNTPAFIKFALSAGQTGIAKLLKSYTNTDIGSDITISSLLREESSEDTLTHQIWSAIEHADELELNALLSSGNLPKSLNLGKLVDRSDGFFLLHKAAAYANAECCQRLLRYITDKNLRLPDTGFTPLHIAAIFDNQGALECLGRSIPRIVNMQCSVGATAASYAAMRGSEQGLRWLVKRGNANLLISSDTGKTPLHVAAYHGHIKCVKFILNQDVPYKTKDNQGATPIRLATENGHWEVVKYIEDFDRVPS</sequence>
<evidence type="ECO:0000313" key="3">
    <source>
        <dbReference type="Proteomes" id="UP000281474"/>
    </source>
</evidence>
<feature type="repeat" description="ANK" evidence="1">
    <location>
        <begin position="173"/>
        <end position="205"/>
    </location>
</feature>
<feature type="repeat" description="ANK" evidence="1">
    <location>
        <begin position="206"/>
        <end position="238"/>
    </location>
</feature>
<dbReference type="Gene3D" id="1.25.40.20">
    <property type="entry name" value="Ankyrin repeat-containing domain"/>
    <property type="match status" value="3"/>
</dbReference>
<evidence type="ECO:0000256" key="1">
    <source>
        <dbReference type="PROSITE-ProRule" id="PRU00023"/>
    </source>
</evidence>
<dbReference type="EMBL" id="QZEI01000013">
    <property type="protein sequence ID" value="RLV60616.1"/>
    <property type="molecule type" value="Genomic_DNA"/>
</dbReference>
<feature type="repeat" description="ANK" evidence="1">
    <location>
        <begin position="239"/>
        <end position="272"/>
    </location>
</feature>
<keyword evidence="1" id="KW-0040">ANK repeat</keyword>
<comment type="caution">
    <text evidence="2">The sequence shown here is derived from an EMBL/GenBank/DDBJ whole genome shotgun (WGS) entry which is preliminary data.</text>
</comment>
<feature type="repeat" description="ANK" evidence="1">
    <location>
        <begin position="490"/>
        <end position="522"/>
    </location>
</feature>
<dbReference type="OrthoDB" id="671583at2"/>
<dbReference type="Pfam" id="PF00023">
    <property type="entry name" value="Ank"/>
    <property type="match status" value="1"/>
</dbReference>
<dbReference type="SUPFAM" id="SSF48403">
    <property type="entry name" value="Ankyrin repeat"/>
    <property type="match status" value="2"/>
</dbReference>
<dbReference type="RefSeq" id="WP_121838066.1">
    <property type="nucleotide sequence ID" value="NZ_ML014762.1"/>
</dbReference>
<organism evidence="2 3">
    <name type="scientific">Parashewanella curva</name>
    <dbReference type="NCBI Taxonomy" id="2338552"/>
    <lineage>
        <taxon>Bacteria</taxon>
        <taxon>Pseudomonadati</taxon>
        <taxon>Pseudomonadota</taxon>
        <taxon>Gammaproteobacteria</taxon>
        <taxon>Alteromonadales</taxon>
        <taxon>Shewanellaceae</taxon>
        <taxon>Parashewanella</taxon>
    </lineage>
</organism>
<dbReference type="AlphaFoldDB" id="A0A3L8PYT0"/>
<keyword evidence="3" id="KW-1185">Reference proteome</keyword>
<dbReference type="PROSITE" id="PS50088">
    <property type="entry name" value="ANK_REPEAT"/>
    <property type="match status" value="5"/>
</dbReference>
<protein>
    <submittedName>
        <fullName evidence="2">Uncharacterized protein</fullName>
    </submittedName>
</protein>